<organism evidence="1 2">
    <name type="scientific">candidate division WWE3 bacterium CG22_combo_CG10-13_8_21_14_all_39_12</name>
    <dbReference type="NCBI Taxonomy" id="1975094"/>
    <lineage>
        <taxon>Bacteria</taxon>
        <taxon>Katanobacteria</taxon>
    </lineage>
</organism>
<dbReference type="Pfam" id="PF05721">
    <property type="entry name" value="PhyH"/>
    <property type="match status" value="1"/>
</dbReference>
<dbReference type="EMBL" id="PCSU01000026">
    <property type="protein sequence ID" value="PIP56687.1"/>
    <property type="molecule type" value="Genomic_DNA"/>
</dbReference>
<comment type="caution">
    <text evidence="1">The sequence shown here is derived from an EMBL/GenBank/DDBJ whole genome shotgun (WGS) entry which is preliminary data.</text>
</comment>
<sequence>MKLTQLQESFFRRSGYILLKNQLPPDLTSPAKKTASSTDWTKPAKFKDGKPIKVYGIYQRMIGAFNRIILSDAVLDPLEALLGPNIEFLLNRHNSLTFNNKGEIPERLHRDVLQWTRNILTVMVYLDDASVQNGCTRIIPTSHLFPFVGTPNNGGTWMDG</sequence>
<dbReference type="InterPro" id="IPR008775">
    <property type="entry name" value="Phytyl_CoA_dOase-like"/>
</dbReference>
<dbReference type="GO" id="GO:0016706">
    <property type="term" value="F:2-oxoglutarate-dependent dioxygenase activity"/>
    <property type="evidence" value="ECO:0007669"/>
    <property type="project" value="UniProtKB-ARBA"/>
</dbReference>
<proteinExistence type="predicted"/>
<dbReference type="Proteomes" id="UP000228495">
    <property type="component" value="Unassembled WGS sequence"/>
</dbReference>
<accession>A0A2H0BG85</accession>
<dbReference type="Gene3D" id="2.60.120.620">
    <property type="entry name" value="q2cbj1_9rhob like domain"/>
    <property type="match status" value="1"/>
</dbReference>
<evidence type="ECO:0000313" key="2">
    <source>
        <dbReference type="Proteomes" id="UP000228495"/>
    </source>
</evidence>
<gene>
    <name evidence="1" type="ORF">COX05_01800</name>
</gene>
<reference evidence="1 2" key="1">
    <citation type="submission" date="2017-09" db="EMBL/GenBank/DDBJ databases">
        <title>Depth-based differentiation of microbial function through sediment-hosted aquifers and enrichment of novel symbionts in the deep terrestrial subsurface.</title>
        <authorList>
            <person name="Probst A.J."/>
            <person name="Ladd B."/>
            <person name="Jarett J.K."/>
            <person name="Geller-Mcgrath D.E."/>
            <person name="Sieber C.M."/>
            <person name="Emerson J.B."/>
            <person name="Anantharaman K."/>
            <person name="Thomas B.C."/>
            <person name="Malmstrom R."/>
            <person name="Stieglmeier M."/>
            <person name="Klingl A."/>
            <person name="Woyke T."/>
            <person name="Ryan C.M."/>
            <person name="Banfield J.F."/>
        </authorList>
    </citation>
    <scope>NUCLEOTIDE SEQUENCE [LARGE SCALE GENOMIC DNA]</scope>
    <source>
        <strain evidence="1">CG22_combo_CG10-13_8_21_14_all_39_12</strain>
    </source>
</reference>
<protein>
    <submittedName>
        <fullName evidence="1">Uncharacterized protein</fullName>
    </submittedName>
</protein>
<dbReference type="AlphaFoldDB" id="A0A2H0BG85"/>
<name>A0A2H0BG85_UNCKA</name>
<dbReference type="SUPFAM" id="SSF51197">
    <property type="entry name" value="Clavaminate synthase-like"/>
    <property type="match status" value="1"/>
</dbReference>
<evidence type="ECO:0000313" key="1">
    <source>
        <dbReference type="EMBL" id="PIP56687.1"/>
    </source>
</evidence>